<dbReference type="InterPro" id="IPR045180">
    <property type="entry name" value="La_dom_prot"/>
</dbReference>
<dbReference type="OrthoDB" id="435402at2759"/>
<evidence type="ECO:0000259" key="10">
    <source>
        <dbReference type="PROSITE" id="PS50961"/>
    </source>
</evidence>
<dbReference type="STRING" id="13333.W1PPY0"/>
<dbReference type="PRINTS" id="PR00302">
    <property type="entry name" value="LUPUSLA"/>
</dbReference>
<dbReference type="Pfam" id="PF05383">
    <property type="entry name" value="La"/>
    <property type="match status" value="1"/>
</dbReference>
<dbReference type="HOGENOM" id="CLU_033595_0_0_1"/>
<dbReference type="Pfam" id="PF07145">
    <property type="entry name" value="PAM2"/>
    <property type="match status" value="1"/>
</dbReference>
<name>W1PPY0_AMBTC</name>
<dbReference type="GO" id="GO:0003723">
    <property type="term" value="F:RNA binding"/>
    <property type="evidence" value="ECO:0000318"/>
    <property type="project" value="GO_Central"/>
</dbReference>
<evidence type="ECO:0008006" key="13">
    <source>
        <dbReference type="Google" id="ProtNLM"/>
    </source>
</evidence>
<dbReference type="Gene3D" id="3.30.70.330">
    <property type="match status" value="1"/>
</dbReference>
<dbReference type="SUPFAM" id="SSF54928">
    <property type="entry name" value="RNA-binding domain, RBD"/>
    <property type="match status" value="1"/>
</dbReference>
<dbReference type="AlphaFoldDB" id="W1PPY0"/>
<feature type="domain" description="HTH La-type RNA-binding" evidence="10">
    <location>
        <begin position="77"/>
        <end position="168"/>
    </location>
</feature>
<feature type="compositionally biased region" description="Polar residues" evidence="8">
    <location>
        <begin position="297"/>
        <end position="313"/>
    </location>
</feature>
<dbReference type="PROSITE" id="PS50102">
    <property type="entry name" value="RRM"/>
    <property type="match status" value="1"/>
</dbReference>
<dbReference type="Gene3D" id="1.10.10.10">
    <property type="entry name" value="Winged helix-like DNA-binding domain superfamily/Winged helix DNA-binding domain"/>
    <property type="match status" value="1"/>
</dbReference>
<dbReference type="GO" id="GO:0006396">
    <property type="term" value="P:RNA processing"/>
    <property type="evidence" value="ECO:0007669"/>
    <property type="project" value="InterPro"/>
</dbReference>
<evidence type="ECO:0000256" key="4">
    <source>
        <dbReference type="ARBA" id="ARBA00023015"/>
    </source>
</evidence>
<keyword evidence="12" id="KW-1185">Reference proteome</keyword>
<dbReference type="PROSITE" id="PS50961">
    <property type="entry name" value="HTH_LA"/>
    <property type="match status" value="1"/>
</dbReference>
<dbReference type="CDD" id="cd12288">
    <property type="entry name" value="RRM_La_like_plant"/>
    <property type="match status" value="1"/>
</dbReference>
<evidence type="ECO:0000313" key="12">
    <source>
        <dbReference type="Proteomes" id="UP000017836"/>
    </source>
</evidence>
<evidence type="ECO:0000256" key="5">
    <source>
        <dbReference type="ARBA" id="ARBA00023163"/>
    </source>
</evidence>
<dbReference type="InterPro" id="IPR035979">
    <property type="entry name" value="RBD_domain_sf"/>
</dbReference>
<feature type="compositionally biased region" description="Polar residues" evidence="8">
    <location>
        <begin position="349"/>
        <end position="367"/>
    </location>
</feature>
<evidence type="ECO:0000256" key="8">
    <source>
        <dbReference type="SAM" id="MobiDB-lite"/>
    </source>
</evidence>
<keyword evidence="6" id="KW-0539">Nucleus</keyword>
<gene>
    <name evidence="11" type="ORF">AMTR_s00169p00025570</name>
</gene>
<accession>W1PPY0</accession>
<dbReference type="GO" id="GO:0005634">
    <property type="term" value="C:nucleus"/>
    <property type="evidence" value="ECO:0007669"/>
    <property type="project" value="UniProtKB-SubCell"/>
</dbReference>
<feature type="compositionally biased region" description="Basic residues" evidence="8">
    <location>
        <begin position="328"/>
        <end position="338"/>
    </location>
</feature>
<dbReference type="FunFam" id="1.10.10.10:FF:000158">
    <property type="entry name" value="La ribonucleoprotein domain family member 7"/>
    <property type="match status" value="1"/>
</dbReference>
<keyword evidence="4" id="KW-0805">Transcription regulation</keyword>
<dbReference type="CDD" id="cd08033">
    <property type="entry name" value="LARP_6"/>
    <property type="match status" value="1"/>
</dbReference>
<evidence type="ECO:0000259" key="9">
    <source>
        <dbReference type="PROSITE" id="PS50102"/>
    </source>
</evidence>
<evidence type="ECO:0000256" key="6">
    <source>
        <dbReference type="ARBA" id="ARBA00023242"/>
    </source>
</evidence>
<dbReference type="InterPro" id="IPR034878">
    <property type="entry name" value="La-rel_plant_RRM"/>
</dbReference>
<keyword evidence="5" id="KW-0804">Transcription</keyword>
<dbReference type="OMA" id="RKSDYDH"/>
<evidence type="ECO:0000256" key="2">
    <source>
        <dbReference type="ARBA" id="ARBA00004123"/>
    </source>
</evidence>
<evidence type="ECO:0000256" key="3">
    <source>
        <dbReference type="ARBA" id="ARBA00022884"/>
    </source>
</evidence>
<dbReference type="GO" id="GO:1990904">
    <property type="term" value="C:ribonucleoprotein complex"/>
    <property type="evidence" value="ECO:0007669"/>
    <property type="project" value="InterPro"/>
</dbReference>
<dbReference type="Proteomes" id="UP000017836">
    <property type="component" value="Unassembled WGS sequence"/>
</dbReference>
<dbReference type="InterPro" id="IPR009818">
    <property type="entry name" value="PAM2_motif"/>
</dbReference>
<dbReference type="InterPro" id="IPR002344">
    <property type="entry name" value="Lupus_La"/>
</dbReference>
<feature type="region of interest" description="Disordered" evidence="8">
    <location>
        <begin position="286"/>
        <end position="394"/>
    </location>
</feature>
<reference evidence="12" key="1">
    <citation type="journal article" date="2013" name="Science">
        <title>The Amborella genome and the evolution of flowering plants.</title>
        <authorList>
            <consortium name="Amborella Genome Project"/>
        </authorList>
    </citation>
    <scope>NUCLEOTIDE SEQUENCE [LARGE SCALE GENOMIC DNA]</scope>
</reference>
<dbReference type="InterPro" id="IPR006630">
    <property type="entry name" value="La_HTH"/>
</dbReference>
<dbReference type="Gramene" id="ERN10118">
    <property type="protein sequence ID" value="ERN10118"/>
    <property type="gene ID" value="AMTR_s00169p00025570"/>
</dbReference>
<dbReference type="InterPro" id="IPR012677">
    <property type="entry name" value="Nucleotide-bd_a/b_plait_sf"/>
</dbReference>
<feature type="domain" description="RRM" evidence="9">
    <location>
        <begin position="175"/>
        <end position="271"/>
    </location>
</feature>
<dbReference type="EMBL" id="KI392972">
    <property type="protein sequence ID" value="ERN10118.1"/>
    <property type="molecule type" value="Genomic_DNA"/>
</dbReference>
<dbReference type="InterPro" id="IPR036390">
    <property type="entry name" value="WH_DNA-bd_sf"/>
</dbReference>
<proteinExistence type="predicted"/>
<evidence type="ECO:0000256" key="7">
    <source>
        <dbReference type="PROSITE-ProRule" id="PRU00332"/>
    </source>
</evidence>
<dbReference type="PANTHER" id="PTHR22792:SF62">
    <property type="entry name" value="LA-RELATED PROTEIN 7"/>
    <property type="match status" value="1"/>
</dbReference>
<dbReference type="eggNOG" id="KOG1855">
    <property type="taxonomic scope" value="Eukaryota"/>
</dbReference>
<dbReference type="InterPro" id="IPR036388">
    <property type="entry name" value="WH-like_DNA-bd_sf"/>
</dbReference>
<comment type="function">
    <text evidence="1">Transcriptional regulator.</text>
</comment>
<dbReference type="PANTHER" id="PTHR22792">
    <property type="entry name" value="LUPUS LA PROTEIN-RELATED"/>
    <property type="match status" value="1"/>
</dbReference>
<comment type="subcellular location">
    <subcellularLocation>
        <location evidence="2">Nucleus</location>
    </subcellularLocation>
</comment>
<dbReference type="InterPro" id="IPR000504">
    <property type="entry name" value="RRM_dom"/>
</dbReference>
<organism evidence="11 12">
    <name type="scientific">Amborella trichopoda</name>
    <dbReference type="NCBI Taxonomy" id="13333"/>
    <lineage>
        <taxon>Eukaryota</taxon>
        <taxon>Viridiplantae</taxon>
        <taxon>Streptophyta</taxon>
        <taxon>Embryophyta</taxon>
        <taxon>Tracheophyta</taxon>
        <taxon>Spermatophyta</taxon>
        <taxon>Magnoliopsida</taxon>
        <taxon>Amborellales</taxon>
        <taxon>Amborellaceae</taxon>
        <taxon>Amborella</taxon>
    </lineage>
</organism>
<evidence type="ECO:0000256" key="1">
    <source>
        <dbReference type="ARBA" id="ARBA00002339"/>
    </source>
</evidence>
<dbReference type="SUPFAM" id="SSF46785">
    <property type="entry name" value="Winged helix' DNA-binding domain"/>
    <property type="match status" value="1"/>
</dbReference>
<dbReference type="SMART" id="SM00360">
    <property type="entry name" value="RRM"/>
    <property type="match status" value="1"/>
</dbReference>
<evidence type="ECO:0000313" key="11">
    <source>
        <dbReference type="EMBL" id="ERN10118.1"/>
    </source>
</evidence>
<dbReference type="SMART" id="SM00715">
    <property type="entry name" value="LA"/>
    <property type="match status" value="1"/>
</dbReference>
<keyword evidence="3 7" id="KW-0694">RNA-binding</keyword>
<protein>
    <recommendedName>
        <fullName evidence="13">HTH La-type RNA-binding domain-containing protein</fullName>
    </recommendedName>
</protein>
<sequence>MSQEYPERPQESAEAPLERIVSFSKLNAQAPEFVPRAQAQAHVSAYMYPSFQVSGTGWIYGGESGQLQMVSTSSSKEILTDELKQKIIKQVEYHLSDSSLATNDYLMKQMNKDPEGYVSISLIASFKKIKALVNNNHMLATALRSSSKLVVSEDGKKVRRQQRLTDTDIEEFQSRAVVVENLPSDHSHQNLEKIFGVVGSVKTVRVCNPPASSTSGSLSSKSPKTDMLVSNKLHALVEFETVEQAEKAVAELNNEKNWRSGLRVRHLLRRSPKSVRCRKLDCDNTDVNCEDDAALPSNESVEDGSQSSKQPAEQNGDDDVEEREGGSRRGRGRGRGRSRGAGQGRPPSQLGNVGSTQSESTNKQTPHSPRMPDGTRGFTMGRGKSVISSLSALD</sequence>